<protein>
    <recommendedName>
        <fullName evidence="2">Glycosyltransferase 2-like domain-containing protein</fullName>
    </recommendedName>
</protein>
<dbReference type="EMBL" id="MN739920">
    <property type="protein sequence ID" value="QHT77642.1"/>
    <property type="molecule type" value="Genomic_DNA"/>
</dbReference>
<evidence type="ECO:0008006" key="2">
    <source>
        <dbReference type="Google" id="ProtNLM"/>
    </source>
</evidence>
<organism evidence="1">
    <name type="scientific">viral metagenome</name>
    <dbReference type="NCBI Taxonomy" id="1070528"/>
    <lineage>
        <taxon>unclassified sequences</taxon>
        <taxon>metagenomes</taxon>
        <taxon>organismal metagenomes</taxon>
    </lineage>
</organism>
<evidence type="ECO:0000313" key="1">
    <source>
        <dbReference type="EMBL" id="QHT77642.1"/>
    </source>
</evidence>
<dbReference type="AlphaFoldDB" id="A0A6C0HAK7"/>
<dbReference type="SUPFAM" id="SSF53448">
    <property type="entry name" value="Nucleotide-diphospho-sugar transferases"/>
    <property type="match status" value="1"/>
</dbReference>
<proteinExistence type="predicted"/>
<accession>A0A6C0HAK7</accession>
<dbReference type="Gene3D" id="3.90.550.10">
    <property type="entry name" value="Spore Coat Polysaccharide Biosynthesis Protein SpsA, Chain A"/>
    <property type="match status" value="1"/>
</dbReference>
<dbReference type="InterPro" id="IPR029044">
    <property type="entry name" value="Nucleotide-diphossugar_trans"/>
</dbReference>
<reference evidence="1" key="1">
    <citation type="journal article" date="2020" name="Nature">
        <title>Giant virus diversity and host interactions through global metagenomics.</title>
        <authorList>
            <person name="Schulz F."/>
            <person name="Roux S."/>
            <person name="Paez-Espino D."/>
            <person name="Jungbluth S."/>
            <person name="Walsh D.A."/>
            <person name="Denef V.J."/>
            <person name="McMahon K.D."/>
            <person name="Konstantinidis K.T."/>
            <person name="Eloe-Fadrosh E.A."/>
            <person name="Kyrpides N.C."/>
            <person name="Woyke T."/>
        </authorList>
    </citation>
    <scope>NUCLEOTIDE SEQUENCE</scope>
    <source>
        <strain evidence="1">GVMAG-M-3300023179-90</strain>
    </source>
</reference>
<sequence>MYMITAITVSVNYDNLLDIILPQNYKFFKKWYIVTEKSDYKTIEVINKYSFENVEILYFDFKLNATFNKGGGINYALNMIDIDENVLLLDSDIFLDDSFENYMNYDLKYDILYSFTRYDYYSYQNFIKDKIDHVYHINFMGFFQLFKNNKKYTYENSENCRQCDSSFAFKFKQRMLLEGKIIKHLGKDNVNHFGREIEMILL</sequence>
<name>A0A6C0HAK7_9ZZZZ</name>